<feature type="transmembrane region" description="Helical" evidence="5">
    <location>
        <begin position="124"/>
        <end position="146"/>
    </location>
</feature>
<evidence type="ECO:0000256" key="1">
    <source>
        <dbReference type="ARBA" id="ARBA00004141"/>
    </source>
</evidence>
<evidence type="ECO:0000313" key="8">
    <source>
        <dbReference type="Proteomes" id="UP000232221"/>
    </source>
</evidence>
<gene>
    <name evidence="7" type="ORF">MCOLE_v1c05950</name>
</gene>
<reference evidence="7 8" key="1">
    <citation type="submission" date="2017-11" db="EMBL/GenBank/DDBJ databases">
        <title>Genome sequence of Mesoplasma coleopterae BARC 779 (ATCC 49583).</title>
        <authorList>
            <person name="Lo W.-S."/>
            <person name="Kuo C.-H."/>
        </authorList>
    </citation>
    <scope>NUCLEOTIDE SEQUENCE [LARGE SCALE GENOMIC DNA]</scope>
    <source>
        <strain evidence="7 8">BARC 779</strain>
    </source>
</reference>
<protein>
    <recommendedName>
        <fullName evidence="6">RDD domain-containing protein</fullName>
    </recommendedName>
</protein>
<dbReference type="GO" id="GO:0016020">
    <property type="term" value="C:membrane"/>
    <property type="evidence" value="ECO:0007669"/>
    <property type="project" value="UniProtKB-SubCell"/>
</dbReference>
<feature type="transmembrane region" description="Helical" evidence="5">
    <location>
        <begin position="36"/>
        <end position="56"/>
    </location>
</feature>
<evidence type="ECO:0000256" key="3">
    <source>
        <dbReference type="ARBA" id="ARBA00022989"/>
    </source>
</evidence>
<feature type="domain" description="RDD" evidence="6">
    <location>
        <begin position="30"/>
        <end position="147"/>
    </location>
</feature>
<keyword evidence="4 5" id="KW-0472">Membrane</keyword>
<dbReference type="Proteomes" id="UP000232221">
    <property type="component" value="Chromosome"/>
</dbReference>
<keyword evidence="2 5" id="KW-0812">Transmembrane</keyword>
<sequence length="278" mass="33126">MLEVKKTVDINYELSKVEKNALRENEFYLPSLWKVFFARLTDLIISSLLFLILGYIFKDQAKEGNWIFLFIIFSTALIWNFSYFVLFPYFLKGKTVGKIIFKIKLVKFKVDEKIRFKDVFERELWFILMPWCLLYLGNILFLFLMMKYDETKNDIFVNSGYIIYQLNYWIFMIWNVAIGLSIKLQKNHQSSVDMKNKIIVVLEKSKQIKRYAKISDKSVLQETPGKFSEEILNQIGNSEEKEFYSSIQVDKPSLTENLKLEKKNQKQIDQKEKGESHE</sequence>
<evidence type="ECO:0000256" key="2">
    <source>
        <dbReference type="ARBA" id="ARBA00022692"/>
    </source>
</evidence>
<dbReference type="EMBL" id="CP024968">
    <property type="protein sequence ID" value="ATZ21106.1"/>
    <property type="molecule type" value="Genomic_DNA"/>
</dbReference>
<accession>A0A2K8P345</accession>
<proteinExistence type="predicted"/>
<organism evidence="7 8">
    <name type="scientific">Mesoplasma coleopterae</name>
    <dbReference type="NCBI Taxonomy" id="324078"/>
    <lineage>
        <taxon>Bacteria</taxon>
        <taxon>Bacillati</taxon>
        <taxon>Mycoplasmatota</taxon>
        <taxon>Mollicutes</taxon>
        <taxon>Entomoplasmatales</taxon>
        <taxon>Entomoplasmataceae</taxon>
        <taxon>Mesoplasma</taxon>
    </lineage>
</organism>
<name>A0A2K8P345_9MOLU</name>
<keyword evidence="3 5" id="KW-1133">Transmembrane helix</keyword>
<dbReference type="AlphaFoldDB" id="A0A2K8P345"/>
<evidence type="ECO:0000256" key="4">
    <source>
        <dbReference type="ARBA" id="ARBA00023136"/>
    </source>
</evidence>
<evidence type="ECO:0000313" key="7">
    <source>
        <dbReference type="EMBL" id="ATZ21106.1"/>
    </source>
</evidence>
<feature type="transmembrane region" description="Helical" evidence="5">
    <location>
        <begin position="68"/>
        <end position="91"/>
    </location>
</feature>
<comment type="subcellular location">
    <subcellularLocation>
        <location evidence="1">Membrane</location>
        <topology evidence="1">Multi-pass membrane protein</topology>
    </subcellularLocation>
</comment>
<evidence type="ECO:0000259" key="6">
    <source>
        <dbReference type="Pfam" id="PF06271"/>
    </source>
</evidence>
<dbReference type="OrthoDB" id="392036at2"/>
<dbReference type="InterPro" id="IPR010432">
    <property type="entry name" value="RDD"/>
</dbReference>
<feature type="transmembrane region" description="Helical" evidence="5">
    <location>
        <begin position="166"/>
        <end position="184"/>
    </location>
</feature>
<keyword evidence="8" id="KW-1185">Reference proteome</keyword>
<dbReference type="Pfam" id="PF06271">
    <property type="entry name" value="RDD"/>
    <property type="match status" value="1"/>
</dbReference>
<evidence type="ECO:0000256" key="5">
    <source>
        <dbReference type="SAM" id="Phobius"/>
    </source>
</evidence>
<dbReference type="KEGG" id="mcol:MCOLE_v1c05950"/>
<dbReference type="RefSeq" id="WP_100671347.1">
    <property type="nucleotide sequence ID" value="NZ_CP024968.1"/>
</dbReference>